<accession>A0ACB9ZZJ2</accession>
<comment type="caution">
    <text evidence="1">The sequence shown here is derived from an EMBL/GenBank/DDBJ whole genome shotgun (WGS) entry which is preliminary data.</text>
</comment>
<keyword evidence="2" id="KW-1185">Reference proteome</keyword>
<organism evidence="1 2">
    <name type="scientific">Catharanthus roseus</name>
    <name type="common">Madagascar periwinkle</name>
    <name type="synonym">Vinca rosea</name>
    <dbReference type="NCBI Taxonomy" id="4058"/>
    <lineage>
        <taxon>Eukaryota</taxon>
        <taxon>Viridiplantae</taxon>
        <taxon>Streptophyta</taxon>
        <taxon>Embryophyta</taxon>
        <taxon>Tracheophyta</taxon>
        <taxon>Spermatophyta</taxon>
        <taxon>Magnoliopsida</taxon>
        <taxon>eudicotyledons</taxon>
        <taxon>Gunneridae</taxon>
        <taxon>Pentapetalae</taxon>
        <taxon>asterids</taxon>
        <taxon>lamiids</taxon>
        <taxon>Gentianales</taxon>
        <taxon>Apocynaceae</taxon>
        <taxon>Rauvolfioideae</taxon>
        <taxon>Vinceae</taxon>
        <taxon>Catharanthinae</taxon>
        <taxon>Catharanthus</taxon>
    </lineage>
</organism>
<name>A0ACB9ZZJ2_CATRO</name>
<reference evidence="2" key="1">
    <citation type="journal article" date="2023" name="Nat. Plants">
        <title>Single-cell RNA sequencing provides a high-resolution roadmap for understanding the multicellular compartmentation of specialized metabolism.</title>
        <authorList>
            <person name="Sun S."/>
            <person name="Shen X."/>
            <person name="Li Y."/>
            <person name="Li Y."/>
            <person name="Wang S."/>
            <person name="Li R."/>
            <person name="Zhang H."/>
            <person name="Shen G."/>
            <person name="Guo B."/>
            <person name="Wei J."/>
            <person name="Xu J."/>
            <person name="St-Pierre B."/>
            <person name="Chen S."/>
            <person name="Sun C."/>
        </authorList>
    </citation>
    <scope>NUCLEOTIDE SEQUENCE [LARGE SCALE GENOMIC DNA]</scope>
</reference>
<gene>
    <name evidence="1" type="ORF">M9H77_30872</name>
</gene>
<evidence type="ECO:0000313" key="1">
    <source>
        <dbReference type="EMBL" id="KAI5653685.1"/>
    </source>
</evidence>
<evidence type="ECO:0000313" key="2">
    <source>
        <dbReference type="Proteomes" id="UP001060085"/>
    </source>
</evidence>
<dbReference type="EMBL" id="CM044707">
    <property type="protein sequence ID" value="KAI5653685.1"/>
    <property type="molecule type" value="Genomic_DNA"/>
</dbReference>
<sequence>MKKCRCPFKLKGEQVATSKSWQLFVHNGRHNHKVTVYNHGHAQAAKLTEEQLQQTEQFRKSHVPPHNILRFLREQDVGCTVSAHKIYNVVAKIKRNRMQGRNTVEEVLYLSAQRGYTVFNRNHEESNLLSDAVVAHPTSLAIIRMWPYEVGKSSGSDSGPGSGSSSGSGPSARGRGRPPRSGSGRGRGRNSGRSSLSSVVNLNAPSTPFPFNNAFSGFIYEFILNWNNVDGDGSTTVLHLVSNMDGNAGTIFIGFIEEQQHFIQLHLRDGCPLPPLQVQWEYHRDVRVSGWAVPDHDWILD</sequence>
<protein>
    <submittedName>
        <fullName evidence="1">Uncharacterized protein</fullName>
    </submittedName>
</protein>
<proteinExistence type="predicted"/>
<dbReference type="Proteomes" id="UP001060085">
    <property type="component" value="Linkage Group LG07"/>
</dbReference>